<dbReference type="Proteomes" id="UP001283341">
    <property type="component" value="Unassembled WGS sequence"/>
</dbReference>
<evidence type="ECO:0000256" key="3">
    <source>
        <dbReference type="ARBA" id="ARBA00022630"/>
    </source>
</evidence>
<evidence type="ECO:0000256" key="1">
    <source>
        <dbReference type="ARBA" id="ARBA00001974"/>
    </source>
</evidence>
<evidence type="ECO:0000256" key="2">
    <source>
        <dbReference type="ARBA" id="ARBA00010790"/>
    </source>
</evidence>
<comment type="similarity">
    <text evidence="2">Belongs to the GMC oxidoreductase family.</text>
</comment>
<evidence type="ECO:0000256" key="7">
    <source>
        <dbReference type="SAM" id="SignalP"/>
    </source>
</evidence>
<dbReference type="GO" id="GO:0044550">
    <property type="term" value="P:secondary metabolite biosynthetic process"/>
    <property type="evidence" value="ECO:0007669"/>
    <property type="project" value="TreeGrafter"/>
</dbReference>
<feature type="binding site" evidence="6">
    <location>
        <position position="268"/>
    </location>
    <ligand>
        <name>FAD</name>
        <dbReference type="ChEBI" id="CHEBI:57692"/>
    </ligand>
</feature>
<dbReference type="InterPro" id="IPR027424">
    <property type="entry name" value="Glucose_Oxidase_domain_2"/>
</dbReference>
<accession>A0AAE0MHP3</accession>
<dbReference type="Gene3D" id="3.50.50.60">
    <property type="entry name" value="FAD/NAD(P)-binding domain"/>
    <property type="match status" value="1"/>
</dbReference>
<proteinExistence type="inferred from homology"/>
<dbReference type="SUPFAM" id="SSF54373">
    <property type="entry name" value="FAD-linked reductases, C-terminal domain"/>
    <property type="match status" value="1"/>
</dbReference>
<dbReference type="InterPro" id="IPR007867">
    <property type="entry name" value="GMC_OxRtase_C"/>
</dbReference>
<evidence type="ECO:0000313" key="10">
    <source>
        <dbReference type="Proteomes" id="UP001283341"/>
    </source>
</evidence>
<evidence type="ECO:0000256" key="4">
    <source>
        <dbReference type="ARBA" id="ARBA00022827"/>
    </source>
</evidence>
<feature type="binding site" evidence="6">
    <location>
        <begin position="543"/>
        <end position="544"/>
    </location>
    <ligand>
        <name>FAD</name>
        <dbReference type="ChEBI" id="CHEBI:57692"/>
    </ligand>
</feature>
<dbReference type="Pfam" id="PF00732">
    <property type="entry name" value="GMC_oxred_N"/>
    <property type="match status" value="1"/>
</dbReference>
<dbReference type="EMBL" id="JAUEDM010000001">
    <property type="protein sequence ID" value="KAK3331414.1"/>
    <property type="molecule type" value="Genomic_DNA"/>
</dbReference>
<dbReference type="Gene3D" id="3.30.560.10">
    <property type="entry name" value="Glucose Oxidase, domain 3"/>
    <property type="match status" value="1"/>
</dbReference>
<dbReference type="InterPro" id="IPR012132">
    <property type="entry name" value="GMC_OxRdtase"/>
</dbReference>
<name>A0AAE0MHP3_9PEZI</name>
<reference evidence="9" key="1">
    <citation type="journal article" date="2023" name="Mol. Phylogenet. Evol.">
        <title>Genome-scale phylogeny and comparative genomics of the fungal order Sordariales.</title>
        <authorList>
            <person name="Hensen N."/>
            <person name="Bonometti L."/>
            <person name="Westerberg I."/>
            <person name="Brannstrom I.O."/>
            <person name="Guillou S."/>
            <person name="Cros-Aarteil S."/>
            <person name="Calhoun S."/>
            <person name="Haridas S."/>
            <person name="Kuo A."/>
            <person name="Mondo S."/>
            <person name="Pangilinan J."/>
            <person name="Riley R."/>
            <person name="LaButti K."/>
            <person name="Andreopoulos B."/>
            <person name="Lipzen A."/>
            <person name="Chen C."/>
            <person name="Yan M."/>
            <person name="Daum C."/>
            <person name="Ng V."/>
            <person name="Clum A."/>
            <person name="Steindorff A."/>
            <person name="Ohm R.A."/>
            <person name="Martin F."/>
            <person name="Silar P."/>
            <person name="Natvig D.O."/>
            <person name="Lalanne C."/>
            <person name="Gautier V."/>
            <person name="Ament-Velasquez S.L."/>
            <person name="Kruys A."/>
            <person name="Hutchinson M.I."/>
            <person name="Powell A.J."/>
            <person name="Barry K."/>
            <person name="Miller A.N."/>
            <person name="Grigoriev I.V."/>
            <person name="Debuchy R."/>
            <person name="Gladieux P."/>
            <person name="Hiltunen Thoren M."/>
            <person name="Johannesson H."/>
        </authorList>
    </citation>
    <scope>NUCLEOTIDE SEQUENCE</scope>
    <source>
        <strain evidence="9">CBS 118394</strain>
    </source>
</reference>
<dbReference type="GO" id="GO:0016614">
    <property type="term" value="F:oxidoreductase activity, acting on CH-OH group of donors"/>
    <property type="evidence" value="ECO:0007669"/>
    <property type="project" value="InterPro"/>
</dbReference>
<dbReference type="PROSITE" id="PS00624">
    <property type="entry name" value="GMC_OXRED_2"/>
    <property type="match status" value="1"/>
</dbReference>
<evidence type="ECO:0000256" key="6">
    <source>
        <dbReference type="PIRSR" id="PIRSR000137-2"/>
    </source>
</evidence>
<keyword evidence="4 6" id="KW-0274">FAD</keyword>
<evidence type="ECO:0000256" key="5">
    <source>
        <dbReference type="ARBA" id="ARBA00023002"/>
    </source>
</evidence>
<protein>
    <recommendedName>
        <fullName evidence="8">Glucose-methanol-choline oxidoreductase N-terminal domain-containing protein</fullName>
    </recommendedName>
</protein>
<keyword evidence="3" id="KW-0285">Flavoprotein</keyword>
<keyword evidence="7" id="KW-0732">Signal</keyword>
<comment type="caution">
    <text evidence="9">The sequence shown here is derived from an EMBL/GenBank/DDBJ whole genome shotgun (WGS) entry which is preliminary data.</text>
</comment>
<dbReference type="InterPro" id="IPR036188">
    <property type="entry name" value="FAD/NAD-bd_sf"/>
</dbReference>
<feature type="domain" description="Glucose-methanol-choline oxidoreductase N-terminal" evidence="8">
    <location>
        <begin position="309"/>
        <end position="323"/>
    </location>
</feature>
<dbReference type="Pfam" id="PF05199">
    <property type="entry name" value="GMC_oxred_C"/>
    <property type="match status" value="1"/>
</dbReference>
<evidence type="ECO:0000313" key="9">
    <source>
        <dbReference type="EMBL" id="KAK3331414.1"/>
    </source>
</evidence>
<gene>
    <name evidence="9" type="ORF">B0H66DRAFT_96719</name>
</gene>
<dbReference type="SUPFAM" id="SSF51905">
    <property type="entry name" value="FAD/NAD(P)-binding domain"/>
    <property type="match status" value="1"/>
</dbReference>
<sequence>MAIFRPSAFVIGLLVAIFALRLVSAISASALGARHVINLGDLRESYDFIIVGGGTAGLTIADRLTESSKYNVLVVEYGEFANASDSATLSSRMSAIVSKPQPELGNKTITINVGYCVGGSSAINGMAVMRGTKKDYAIWAELGNKGSTWDWDGMLPYFKKAIHFKPPDPTLAADFNITYDLANWGQYESTRVYASYPGGLNASLKTNYEALQTVPGIDFPKDGHSGRGGLFYYQVSVDPKTRQRSYARTGHWDNLNRTNYDIITGSRVTKILFSNNKVATAVQFVPAKSNGTAAHFIVKARKEIILSAGAIHTPQILQLSGIGPASLLKKAKIPVVVDLPGVGSNFQDHPIGPTALFSYGIQPPISPKNSTLPPSEGQGQGLVADLPLPIAAPDTYIQIARHLASQNPSQFLPPHTPGPVVAGYKAQQAIFAREMLSKELTFLHYIVPPVPAGTPINFHILSRGTVQVDPSSPDSPNPLIDYRALTNPIDVDLMIAYIQFLRIFYLSGPLARYNTTEISPGSNVTSYEQLARFVRTSYSPQGWHPIGTAAKMRRELGGVVDDELRVYGTKRLRVADASVMPTLIGGTTQLTAYAIGEKVADMIKGSW</sequence>
<keyword evidence="5" id="KW-0560">Oxidoreductase</keyword>
<dbReference type="Gene3D" id="4.10.450.10">
    <property type="entry name" value="Glucose Oxidase, domain 2"/>
    <property type="match status" value="1"/>
</dbReference>
<organism evidence="9 10">
    <name type="scientific">Apodospora peruviana</name>
    <dbReference type="NCBI Taxonomy" id="516989"/>
    <lineage>
        <taxon>Eukaryota</taxon>
        <taxon>Fungi</taxon>
        <taxon>Dikarya</taxon>
        <taxon>Ascomycota</taxon>
        <taxon>Pezizomycotina</taxon>
        <taxon>Sordariomycetes</taxon>
        <taxon>Sordariomycetidae</taxon>
        <taxon>Sordariales</taxon>
        <taxon>Lasiosphaeriaceae</taxon>
        <taxon>Apodospora</taxon>
    </lineage>
</organism>
<reference evidence="9" key="2">
    <citation type="submission" date="2023-06" db="EMBL/GenBank/DDBJ databases">
        <authorList>
            <consortium name="Lawrence Berkeley National Laboratory"/>
            <person name="Haridas S."/>
            <person name="Hensen N."/>
            <person name="Bonometti L."/>
            <person name="Westerberg I."/>
            <person name="Brannstrom I.O."/>
            <person name="Guillou S."/>
            <person name="Cros-Aarteil S."/>
            <person name="Calhoun S."/>
            <person name="Kuo A."/>
            <person name="Mondo S."/>
            <person name="Pangilinan J."/>
            <person name="Riley R."/>
            <person name="Labutti K."/>
            <person name="Andreopoulos B."/>
            <person name="Lipzen A."/>
            <person name="Chen C."/>
            <person name="Yanf M."/>
            <person name="Daum C."/>
            <person name="Ng V."/>
            <person name="Clum A."/>
            <person name="Steindorff A."/>
            <person name="Ohm R."/>
            <person name="Martin F."/>
            <person name="Silar P."/>
            <person name="Natvig D."/>
            <person name="Lalanne C."/>
            <person name="Gautier V."/>
            <person name="Ament-Velasquez S.L."/>
            <person name="Kruys A."/>
            <person name="Hutchinson M.I."/>
            <person name="Powell A.J."/>
            <person name="Barry K."/>
            <person name="Miller A.N."/>
            <person name="Grigoriev I.V."/>
            <person name="Debuchy R."/>
            <person name="Gladieux P."/>
            <person name="Thoren M.H."/>
            <person name="Johannesson H."/>
        </authorList>
    </citation>
    <scope>NUCLEOTIDE SEQUENCE</scope>
    <source>
        <strain evidence="9">CBS 118394</strain>
    </source>
</reference>
<dbReference type="PANTHER" id="PTHR11552">
    <property type="entry name" value="GLUCOSE-METHANOL-CHOLINE GMC OXIDOREDUCTASE"/>
    <property type="match status" value="1"/>
</dbReference>
<dbReference type="PANTHER" id="PTHR11552:SF115">
    <property type="entry name" value="DEHYDROGENASE XPTC-RELATED"/>
    <property type="match status" value="1"/>
</dbReference>
<feature type="chain" id="PRO_5042130733" description="Glucose-methanol-choline oxidoreductase N-terminal domain-containing protein" evidence="7">
    <location>
        <begin position="26"/>
        <end position="607"/>
    </location>
</feature>
<comment type="cofactor">
    <cofactor evidence="1 6">
        <name>FAD</name>
        <dbReference type="ChEBI" id="CHEBI:57692"/>
    </cofactor>
</comment>
<keyword evidence="10" id="KW-1185">Reference proteome</keyword>
<dbReference type="PIRSF" id="PIRSF000137">
    <property type="entry name" value="Alcohol_oxidase"/>
    <property type="match status" value="1"/>
</dbReference>
<evidence type="ECO:0000259" key="8">
    <source>
        <dbReference type="PROSITE" id="PS00624"/>
    </source>
</evidence>
<dbReference type="InterPro" id="IPR000172">
    <property type="entry name" value="GMC_OxRdtase_N"/>
</dbReference>
<dbReference type="AlphaFoldDB" id="A0AAE0MHP3"/>
<dbReference type="GO" id="GO:0050660">
    <property type="term" value="F:flavin adenine dinucleotide binding"/>
    <property type="evidence" value="ECO:0007669"/>
    <property type="project" value="InterPro"/>
</dbReference>
<feature type="signal peptide" evidence="7">
    <location>
        <begin position="1"/>
        <end position="25"/>
    </location>
</feature>